<evidence type="ECO:0000256" key="1">
    <source>
        <dbReference type="ARBA" id="ARBA00004138"/>
    </source>
</evidence>
<protein>
    <recommendedName>
        <fullName evidence="10">Outer arm dynein light chain 1</fullName>
    </recommendedName>
</protein>
<sequence length="811" mass="94363">MNTYYAPTPRLRIRDCREVDKKGNTLMTEKYIKQLCREQKLYVTPELNDKIYLHYKGFSKIENLTNYTGLKSLWLEGNGIDKIENIDHLKELKCLFLHQNCISEIENVEELENLDTLNLSNNLIKKIENISKLKLLKTLDVSNNFLRNAEDINHLAECESICILDLSKNKLEDPAIIDVLEKMPNLAVLNLMNNPVIKKISNYRKTIISRCKGLTYLDDRPVTKNERLATEAWVIGGLPAERAERQRQRDEERERHNRNFQAMMKIKERGMKIRMERYGADQEPEFKPEFRKMRDDMLRKVDIPVEDHDYRMDNTELNNPPPLEDASDELQNNSNKNEPIQISENKAPIRSYTLMSTKGVKIEIESDSDNDSENDSEAITESDSDSDASVKSENDDKYESIFNISKQNKVLVKEIDDKELSTNLRSPLIQEIDNINENKHDNLLSEKTNEIKVLEQENDLIIRDINDDVNKINDERKCNKLLIEELETENNNESLIEKSEKTENNKLLVEECETSENNRPLIEELETSENNKLLIEELETSENNKLLIEELETSENNKLLIEELETSENNKLLVEELETSENNKPLVEELEISENKKSFTEELETHEETNQQIEELDIDESKKPLNKELEISDSKELTIEENNKELLIEENNNHEYSNKIKNETKEDKIINNITNNNNDDDIENVSLDDLNFDKPKSLKDTLINKIKTGSNVIDILNSELKSPSLTRNIDENDTDSVDSEAELIIDEEDNKQDIHNNNEVIQNEEIPVKKESFEEIDYNIDEVNSVQMTTRNSNDESENEDLEAELIQDIE</sequence>
<dbReference type="SMART" id="SM00365">
    <property type="entry name" value="LRR_SD22"/>
    <property type="match status" value="4"/>
</dbReference>
<comment type="subcellular location">
    <subcellularLocation>
        <location evidence="1">Cell projection</location>
        <location evidence="1">Cilium</location>
    </subcellularLocation>
</comment>
<keyword evidence="9" id="KW-1185">Reference proteome</keyword>
<evidence type="ECO:0000256" key="4">
    <source>
        <dbReference type="ARBA" id="ARBA00023069"/>
    </source>
</evidence>
<feature type="region of interest" description="Disordered" evidence="7">
    <location>
        <begin position="788"/>
        <end position="811"/>
    </location>
</feature>
<keyword evidence="2" id="KW-0433">Leucine-rich repeat</keyword>
<keyword evidence="5" id="KW-0966">Cell projection</keyword>
<dbReference type="Gene3D" id="3.80.10.10">
    <property type="entry name" value="Ribonuclease Inhibitor"/>
    <property type="match status" value="2"/>
</dbReference>
<feature type="compositionally biased region" description="Acidic residues" evidence="7">
    <location>
        <begin position="365"/>
        <end position="386"/>
    </location>
</feature>
<dbReference type="InterPro" id="IPR050576">
    <property type="entry name" value="Cilia_flagella_integrity"/>
</dbReference>
<dbReference type="PANTHER" id="PTHR45973:SF9">
    <property type="entry name" value="LEUCINE-RICH REPEAT-CONTAINING PROTEIN 46"/>
    <property type="match status" value="1"/>
</dbReference>
<dbReference type="PANTHER" id="PTHR45973">
    <property type="entry name" value="PROTEIN PHOSPHATASE 1 REGULATORY SUBUNIT SDS22-RELATED"/>
    <property type="match status" value="1"/>
</dbReference>
<evidence type="ECO:0000256" key="5">
    <source>
        <dbReference type="ARBA" id="ARBA00023273"/>
    </source>
</evidence>
<keyword evidence="3" id="KW-0677">Repeat</keyword>
<evidence type="ECO:0000256" key="7">
    <source>
        <dbReference type="SAM" id="MobiDB-lite"/>
    </source>
</evidence>
<dbReference type="STRING" id="1754190.A0A1Y2CMY2"/>
<dbReference type="Pfam" id="PF14580">
    <property type="entry name" value="LRR_9"/>
    <property type="match status" value="1"/>
</dbReference>
<feature type="coiled-coil region" evidence="6">
    <location>
        <begin position="596"/>
        <end position="666"/>
    </location>
</feature>
<feature type="region of interest" description="Disordered" evidence="7">
    <location>
        <begin position="304"/>
        <end position="348"/>
    </location>
</feature>
<dbReference type="InterPro" id="IPR001611">
    <property type="entry name" value="Leu-rich_rpt"/>
</dbReference>
<evidence type="ECO:0000313" key="8">
    <source>
        <dbReference type="EMBL" id="ORY48390.1"/>
    </source>
</evidence>
<evidence type="ECO:0000256" key="2">
    <source>
        <dbReference type="ARBA" id="ARBA00022614"/>
    </source>
</evidence>
<organism evidence="8 9">
    <name type="scientific">Neocallimastix californiae</name>
    <dbReference type="NCBI Taxonomy" id="1754190"/>
    <lineage>
        <taxon>Eukaryota</taxon>
        <taxon>Fungi</taxon>
        <taxon>Fungi incertae sedis</taxon>
        <taxon>Chytridiomycota</taxon>
        <taxon>Chytridiomycota incertae sedis</taxon>
        <taxon>Neocallimastigomycetes</taxon>
        <taxon>Neocallimastigales</taxon>
        <taxon>Neocallimastigaceae</taxon>
        <taxon>Neocallimastix</taxon>
    </lineage>
</organism>
<gene>
    <name evidence="8" type="ORF">LY90DRAFT_671064</name>
</gene>
<dbReference type="Proteomes" id="UP000193920">
    <property type="component" value="Unassembled WGS sequence"/>
</dbReference>
<proteinExistence type="predicted"/>
<dbReference type="AlphaFoldDB" id="A0A1Y2CMY2"/>
<dbReference type="OrthoDB" id="266138at2759"/>
<feature type="region of interest" description="Disordered" evidence="7">
    <location>
        <begin position="363"/>
        <end position="394"/>
    </location>
</feature>
<keyword evidence="6" id="KW-0175">Coiled coil</keyword>
<evidence type="ECO:0008006" key="10">
    <source>
        <dbReference type="Google" id="ProtNLM"/>
    </source>
</evidence>
<dbReference type="EMBL" id="MCOG01000102">
    <property type="protein sequence ID" value="ORY48390.1"/>
    <property type="molecule type" value="Genomic_DNA"/>
</dbReference>
<comment type="caution">
    <text evidence="8">The sequence shown here is derived from an EMBL/GenBank/DDBJ whole genome shotgun (WGS) entry which is preliminary data.</text>
</comment>
<feature type="compositionally biased region" description="Polar residues" evidence="7">
    <location>
        <begin position="329"/>
        <end position="344"/>
    </location>
</feature>
<dbReference type="SUPFAM" id="SSF52075">
    <property type="entry name" value="Outer arm dynein light chain 1"/>
    <property type="match status" value="1"/>
</dbReference>
<feature type="compositionally biased region" description="Acidic residues" evidence="7">
    <location>
        <begin position="795"/>
        <end position="811"/>
    </location>
</feature>
<evidence type="ECO:0000313" key="9">
    <source>
        <dbReference type="Proteomes" id="UP000193920"/>
    </source>
</evidence>
<accession>A0A1Y2CMY2</accession>
<evidence type="ECO:0000256" key="3">
    <source>
        <dbReference type="ARBA" id="ARBA00022737"/>
    </source>
</evidence>
<dbReference type="PROSITE" id="PS51450">
    <property type="entry name" value="LRR"/>
    <property type="match status" value="4"/>
</dbReference>
<dbReference type="InterPro" id="IPR032675">
    <property type="entry name" value="LRR_dom_sf"/>
</dbReference>
<name>A0A1Y2CMY2_9FUNG</name>
<reference evidence="8 9" key="1">
    <citation type="submission" date="2016-08" db="EMBL/GenBank/DDBJ databases">
        <title>A Parts List for Fungal Cellulosomes Revealed by Comparative Genomics.</title>
        <authorList>
            <consortium name="DOE Joint Genome Institute"/>
            <person name="Haitjema C.H."/>
            <person name="Gilmore S.P."/>
            <person name="Henske J.K."/>
            <person name="Solomon K.V."/>
            <person name="De Groot R."/>
            <person name="Kuo A."/>
            <person name="Mondo S.J."/>
            <person name="Salamov A.A."/>
            <person name="Labutti K."/>
            <person name="Zhao Z."/>
            <person name="Chiniquy J."/>
            <person name="Barry K."/>
            <person name="Brewer H.M."/>
            <person name="Purvine S.O."/>
            <person name="Wright A.T."/>
            <person name="Boxma B."/>
            <person name="Van Alen T."/>
            <person name="Hackstein J.H."/>
            <person name="Baker S.E."/>
            <person name="Grigoriev I.V."/>
            <person name="O'Malley M.A."/>
        </authorList>
    </citation>
    <scope>NUCLEOTIDE SEQUENCE [LARGE SCALE GENOMIC DNA]</scope>
    <source>
        <strain evidence="8 9">G1</strain>
    </source>
</reference>
<keyword evidence="4" id="KW-0969">Cilium</keyword>
<feature type="coiled-coil region" evidence="6">
    <location>
        <begin position="437"/>
        <end position="505"/>
    </location>
</feature>
<evidence type="ECO:0000256" key="6">
    <source>
        <dbReference type="SAM" id="Coils"/>
    </source>
</evidence>
<feature type="compositionally biased region" description="Basic and acidic residues" evidence="7">
    <location>
        <begin position="304"/>
        <end position="314"/>
    </location>
</feature>